<dbReference type="PANTHER" id="PTHR46033:SF8">
    <property type="entry name" value="PROTEIN MAINTENANCE OF MERISTEMS-LIKE"/>
    <property type="match status" value="1"/>
</dbReference>
<gene>
    <name evidence="3" type="ORF">GIB67_002121</name>
</gene>
<evidence type="ECO:0000256" key="1">
    <source>
        <dbReference type="SAM" id="MobiDB-lite"/>
    </source>
</evidence>
<dbReference type="InterPro" id="IPR019557">
    <property type="entry name" value="AminoTfrase-like_pln_mobile"/>
</dbReference>
<sequence>MEMPKGDSHASTLPGFRGTRDPERAATRLRLGRKKNIVEFEDVQQTQGIPHPPQQNYPTRFITGLPDDVTHIYYNGKDLTWPTTYTFLFPYAKIGITPVDFHMLTSLAIGIYPTQVSYDDSWSILSNAKQLLPHVKSSNTKSGNDNILHLRTYLTITDDREDDITIVRAFILLMMGHLWFQMANDTVPLRYLAAVIDLDESAEYDWGSAILVSMYHGLDTAVTTGGTIIRFSQLLEYWFYEYYGVGHPIVNEALKITSYPCLNAWKKGNKKKTNYQTINLFTLCIYLIDH</sequence>
<dbReference type="AlphaFoldDB" id="A0A7J7KWH7"/>
<dbReference type="InterPro" id="IPR044824">
    <property type="entry name" value="MAIN-like"/>
</dbReference>
<keyword evidence="4" id="KW-1185">Reference proteome</keyword>
<feature type="region of interest" description="Disordered" evidence="1">
    <location>
        <begin position="1"/>
        <end position="23"/>
    </location>
</feature>
<proteinExistence type="predicted"/>
<organism evidence="3 4">
    <name type="scientific">Kingdonia uniflora</name>
    <dbReference type="NCBI Taxonomy" id="39325"/>
    <lineage>
        <taxon>Eukaryota</taxon>
        <taxon>Viridiplantae</taxon>
        <taxon>Streptophyta</taxon>
        <taxon>Embryophyta</taxon>
        <taxon>Tracheophyta</taxon>
        <taxon>Spermatophyta</taxon>
        <taxon>Magnoliopsida</taxon>
        <taxon>Ranunculales</taxon>
        <taxon>Circaeasteraceae</taxon>
        <taxon>Kingdonia</taxon>
    </lineage>
</organism>
<protein>
    <recommendedName>
        <fullName evidence="2">Aminotransferase-like plant mobile domain-containing protein</fullName>
    </recommendedName>
</protein>
<comment type="caution">
    <text evidence="3">The sequence shown here is derived from an EMBL/GenBank/DDBJ whole genome shotgun (WGS) entry which is preliminary data.</text>
</comment>
<feature type="domain" description="Aminotransferase-like plant mobile" evidence="2">
    <location>
        <begin position="82"/>
        <end position="277"/>
    </location>
</feature>
<dbReference type="GO" id="GO:0010073">
    <property type="term" value="P:meristem maintenance"/>
    <property type="evidence" value="ECO:0007669"/>
    <property type="project" value="InterPro"/>
</dbReference>
<accession>A0A7J7KWH7</accession>
<dbReference type="Pfam" id="PF10536">
    <property type="entry name" value="PMD"/>
    <property type="match status" value="1"/>
</dbReference>
<dbReference type="EMBL" id="JACGCM010002827">
    <property type="protein sequence ID" value="KAF6134720.1"/>
    <property type="molecule type" value="Genomic_DNA"/>
</dbReference>
<evidence type="ECO:0000313" key="3">
    <source>
        <dbReference type="EMBL" id="KAF6134720.1"/>
    </source>
</evidence>
<dbReference type="Proteomes" id="UP000541444">
    <property type="component" value="Unassembled WGS sequence"/>
</dbReference>
<evidence type="ECO:0000313" key="4">
    <source>
        <dbReference type="Proteomes" id="UP000541444"/>
    </source>
</evidence>
<reference evidence="3 4" key="1">
    <citation type="journal article" date="2020" name="IScience">
        <title>Genome Sequencing of the Endangered Kingdonia uniflora (Circaeasteraceae, Ranunculales) Reveals Potential Mechanisms of Evolutionary Specialization.</title>
        <authorList>
            <person name="Sun Y."/>
            <person name="Deng T."/>
            <person name="Zhang A."/>
            <person name="Moore M.J."/>
            <person name="Landis J.B."/>
            <person name="Lin N."/>
            <person name="Zhang H."/>
            <person name="Zhang X."/>
            <person name="Huang J."/>
            <person name="Zhang X."/>
            <person name="Sun H."/>
            <person name="Wang H."/>
        </authorList>
    </citation>
    <scope>NUCLEOTIDE SEQUENCE [LARGE SCALE GENOMIC DNA]</scope>
    <source>
        <strain evidence="3">TB1705</strain>
        <tissue evidence="3">Leaf</tissue>
    </source>
</reference>
<evidence type="ECO:0000259" key="2">
    <source>
        <dbReference type="Pfam" id="PF10536"/>
    </source>
</evidence>
<dbReference type="PANTHER" id="PTHR46033">
    <property type="entry name" value="PROTEIN MAIN-LIKE 2"/>
    <property type="match status" value="1"/>
</dbReference>
<name>A0A7J7KWH7_9MAGN</name>